<feature type="transmembrane region" description="Helical" evidence="1">
    <location>
        <begin position="12"/>
        <end position="31"/>
    </location>
</feature>
<keyword evidence="1" id="KW-0812">Transmembrane</keyword>
<dbReference type="InterPro" id="IPR021218">
    <property type="entry name" value="DUF2784"/>
</dbReference>
<gene>
    <name evidence="2" type="ORF">FDA94_22910</name>
</gene>
<accession>A0A4U3MEC6</accession>
<evidence type="ECO:0000256" key="1">
    <source>
        <dbReference type="SAM" id="Phobius"/>
    </source>
</evidence>
<protein>
    <submittedName>
        <fullName evidence="2">DUF2784 domain-containing protein</fullName>
    </submittedName>
</protein>
<comment type="caution">
    <text evidence="2">The sequence shown here is derived from an EMBL/GenBank/DDBJ whole genome shotgun (WGS) entry which is preliminary data.</text>
</comment>
<proteinExistence type="predicted"/>
<dbReference type="RefSeq" id="WP_137249142.1">
    <property type="nucleotide sequence ID" value="NZ_SZQA01000023.1"/>
</dbReference>
<keyword evidence="3" id="KW-1185">Reference proteome</keyword>
<dbReference type="Pfam" id="PF10861">
    <property type="entry name" value="DUF2784"/>
    <property type="match status" value="1"/>
</dbReference>
<dbReference type="OrthoDB" id="370375at2"/>
<name>A0A4U3MEC6_9ACTN</name>
<evidence type="ECO:0000313" key="2">
    <source>
        <dbReference type="EMBL" id="TKK86076.1"/>
    </source>
</evidence>
<keyword evidence="1" id="KW-1133">Transmembrane helix</keyword>
<sequence>MIYHVLWQTVMVVHFLVLAYIALGGFLAWWWPRLIWPSLGFAGWGAIQLTGVVECPLTVLENWARDRAGAHLLEPGGFIDTYITGVVYPARYLAEVRVGVVALIVISWVGFAVVRHRRHVAGKSQTSIA</sequence>
<dbReference type="Proteomes" id="UP000308705">
    <property type="component" value="Unassembled WGS sequence"/>
</dbReference>
<feature type="transmembrane region" description="Helical" evidence="1">
    <location>
        <begin position="96"/>
        <end position="114"/>
    </location>
</feature>
<evidence type="ECO:0000313" key="3">
    <source>
        <dbReference type="Proteomes" id="UP000308705"/>
    </source>
</evidence>
<keyword evidence="1" id="KW-0472">Membrane</keyword>
<dbReference type="AlphaFoldDB" id="A0A4U3MEC6"/>
<organism evidence="2 3">
    <name type="scientific">Herbidospora galbida</name>
    <dbReference type="NCBI Taxonomy" id="2575442"/>
    <lineage>
        <taxon>Bacteria</taxon>
        <taxon>Bacillati</taxon>
        <taxon>Actinomycetota</taxon>
        <taxon>Actinomycetes</taxon>
        <taxon>Streptosporangiales</taxon>
        <taxon>Streptosporangiaceae</taxon>
        <taxon>Herbidospora</taxon>
    </lineage>
</organism>
<reference evidence="2 3" key="1">
    <citation type="submission" date="2019-04" db="EMBL/GenBank/DDBJ databases">
        <title>Herbidospora sp. NEAU-GS14.nov., a novel actinomycete isolated from soil.</title>
        <authorList>
            <person name="Han L."/>
        </authorList>
    </citation>
    <scope>NUCLEOTIDE SEQUENCE [LARGE SCALE GENOMIC DNA]</scope>
    <source>
        <strain evidence="2 3">NEAU-GS14</strain>
    </source>
</reference>
<dbReference type="EMBL" id="SZQA01000023">
    <property type="protein sequence ID" value="TKK86076.1"/>
    <property type="molecule type" value="Genomic_DNA"/>
</dbReference>